<reference evidence="2 3" key="1">
    <citation type="submission" date="2017-09" db="EMBL/GenBank/DDBJ databases">
        <title>Depth-based differentiation of microbial function through sediment-hosted aquifers and enrichment of novel symbionts in the deep terrestrial subsurface.</title>
        <authorList>
            <person name="Probst A.J."/>
            <person name="Ladd B."/>
            <person name="Jarett J.K."/>
            <person name="Geller-Mcgrath D.E."/>
            <person name="Sieber C.M."/>
            <person name="Emerson J.B."/>
            <person name="Anantharaman K."/>
            <person name="Thomas B.C."/>
            <person name="Malmstrom R."/>
            <person name="Stieglmeier M."/>
            <person name="Klingl A."/>
            <person name="Woyke T."/>
            <person name="Ryan C.M."/>
            <person name="Banfield J.F."/>
        </authorList>
    </citation>
    <scope>NUCLEOTIDE SEQUENCE [LARGE SCALE GENOMIC DNA]</scope>
    <source>
        <strain evidence="2">CG_4_10_14_0_8_um_filter_42_10</strain>
    </source>
</reference>
<dbReference type="InterPro" id="IPR011335">
    <property type="entry name" value="Restrct_endonuc-II-like"/>
</dbReference>
<dbReference type="InterPro" id="IPR007569">
    <property type="entry name" value="DUF559"/>
</dbReference>
<dbReference type="PANTHER" id="PTHR38590:SF1">
    <property type="entry name" value="BLL0828 PROTEIN"/>
    <property type="match status" value="1"/>
</dbReference>
<comment type="caution">
    <text evidence="2">The sequence shown here is derived from an EMBL/GenBank/DDBJ whole genome shotgun (WGS) entry which is preliminary data.</text>
</comment>
<sequence>MADYINKTTELIIRRKLRRNMTYAEQILWRHLRNRGIGYKFKRQVSIGKYVVDFYCPKYKLAIEIDGDSHYETKAIKHDQVRSEWINKLGINIIRFTNKDIYESIDGVIEKIIKQLSVSSPIIKRGK</sequence>
<dbReference type="Gene3D" id="3.40.960.10">
    <property type="entry name" value="VSR Endonuclease"/>
    <property type="match status" value="1"/>
</dbReference>
<dbReference type="EMBL" id="PFMD01000028">
    <property type="protein sequence ID" value="PIY96776.1"/>
    <property type="molecule type" value="Genomic_DNA"/>
</dbReference>
<proteinExistence type="predicted"/>
<protein>
    <recommendedName>
        <fullName evidence="1">DUF559 domain-containing protein</fullName>
    </recommendedName>
</protein>
<evidence type="ECO:0000313" key="3">
    <source>
        <dbReference type="Proteomes" id="UP000230779"/>
    </source>
</evidence>
<dbReference type="CDD" id="cd01038">
    <property type="entry name" value="Endonuclease_DUF559"/>
    <property type="match status" value="1"/>
</dbReference>
<dbReference type="PANTHER" id="PTHR38590">
    <property type="entry name" value="BLL0828 PROTEIN"/>
    <property type="match status" value="1"/>
</dbReference>
<evidence type="ECO:0000313" key="2">
    <source>
        <dbReference type="EMBL" id="PIY96776.1"/>
    </source>
</evidence>
<organism evidence="2 3">
    <name type="scientific">Candidatus Kerfeldbacteria bacterium CG_4_10_14_0_8_um_filter_42_10</name>
    <dbReference type="NCBI Taxonomy" id="2014248"/>
    <lineage>
        <taxon>Bacteria</taxon>
        <taxon>Candidatus Kerfeldiibacteriota</taxon>
    </lineage>
</organism>
<accession>A0A2M7RK68</accession>
<evidence type="ECO:0000259" key="1">
    <source>
        <dbReference type="Pfam" id="PF04480"/>
    </source>
</evidence>
<dbReference type="Pfam" id="PF04480">
    <property type="entry name" value="DUF559"/>
    <property type="match status" value="1"/>
</dbReference>
<name>A0A2M7RK68_9BACT</name>
<dbReference type="AlphaFoldDB" id="A0A2M7RK68"/>
<feature type="domain" description="DUF559" evidence="1">
    <location>
        <begin position="14"/>
        <end position="116"/>
    </location>
</feature>
<dbReference type="InterPro" id="IPR047216">
    <property type="entry name" value="Endonuclease_DUF559_bact"/>
</dbReference>
<dbReference type="Proteomes" id="UP000230779">
    <property type="component" value="Unassembled WGS sequence"/>
</dbReference>
<dbReference type="SUPFAM" id="SSF52980">
    <property type="entry name" value="Restriction endonuclease-like"/>
    <property type="match status" value="1"/>
</dbReference>
<gene>
    <name evidence="2" type="ORF">COY66_02945</name>
</gene>